<keyword evidence="4 9" id="KW-0812">Transmembrane</keyword>
<comment type="pathway">
    <text evidence="9">Protein modification; lipoprotein biosynthesis (signal peptide cleavage).</text>
</comment>
<feature type="active site" evidence="9">
    <location>
        <position position="125"/>
    </location>
</feature>
<dbReference type="GO" id="GO:0006508">
    <property type="term" value="P:proteolysis"/>
    <property type="evidence" value="ECO:0007669"/>
    <property type="project" value="UniProtKB-KW"/>
</dbReference>
<name>A0A133KDD9_9FIRM</name>
<keyword evidence="6 9" id="KW-0378">Hydrolase</keyword>
<dbReference type="EMBL" id="LRPM01000048">
    <property type="protein sequence ID" value="KWZ77507.1"/>
    <property type="molecule type" value="Genomic_DNA"/>
</dbReference>
<gene>
    <name evidence="9" type="primary">lspA</name>
    <name evidence="12" type="ORF">HMPREF3200_01327</name>
</gene>
<dbReference type="InterPro" id="IPR001872">
    <property type="entry name" value="Peptidase_A8"/>
</dbReference>
<dbReference type="OrthoDB" id="9810259at2"/>
<evidence type="ECO:0000256" key="6">
    <source>
        <dbReference type="ARBA" id="ARBA00022801"/>
    </source>
</evidence>
<evidence type="ECO:0000256" key="11">
    <source>
        <dbReference type="RuleBase" id="RU004181"/>
    </source>
</evidence>
<evidence type="ECO:0000256" key="2">
    <source>
        <dbReference type="ARBA" id="ARBA00022475"/>
    </source>
</evidence>
<dbReference type="AlphaFoldDB" id="A0A133KDD9"/>
<comment type="caution">
    <text evidence="9">Lacks conserved residue(s) required for the propagation of feature annotation.</text>
</comment>
<dbReference type="GO" id="GO:0005886">
    <property type="term" value="C:plasma membrane"/>
    <property type="evidence" value="ECO:0007669"/>
    <property type="project" value="UniProtKB-SubCell"/>
</dbReference>
<evidence type="ECO:0000256" key="4">
    <source>
        <dbReference type="ARBA" id="ARBA00022692"/>
    </source>
</evidence>
<accession>A0A133KDD9</accession>
<evidence type="ECO:0000256" key="9">
    <source>
        <dbReference type="HAMAP-Rule" id="MF_00161"/>
    </source>
</evidence>
<comment type="caution">
    <text evidence="12">The sequence shown here is derived from an EMBL/GenBank/DDBJ whole genome shotgun (WGS) entry which is preliminary data.</text>
</comment>
<organism evidence="12 13">
    <name type="scientific">Anaerococcus tetradius</name>
    <dbReference type="NCBI Taxonomy" id="33036"/>
    <lineage>
        <taxon>Bacteria</taxon>
        <taxon>Bacillati</taxon>
        <taxon>Bacillota</taxon>
        <taxon>Tissierellia</taxon>
        <taxon>Tissierellales</taxon>
        <taxon>Peptoniphilaceae</taxon>
        <taxon>Anaerococcus</taxon>
    </lineage>
</organism>
<feature type="transmembrane region" description="Helical" evidence="9">
    <location>
        <begin position="55"/>
        <end position="73"/>
    </location>
</feature>
<protein>
    <recommendedName>
        <fullName evidence="9">Lipoprotein signal peptidase</fullName>
        <ecNumber evidence="9">3.4.23.36</ecNumber>
    </recommendedName>
    <alternativeName>
        <fullName evidence="9">Prolipoprotein signal peptidase</fullName>
    </alternativeName>
    <alternativeName>
        <fullName evidence="9">Signal peptidase II</fullName>
        <shortName evidence="9">SPase II</shortName>
    </alternativeName>
</protein>
<evidence type="ECO:0000256" key="8">
    <source>
        <dbReference type="ARBA" id="ARBA00023136"/>
    </source>
</evidence>
<keyword evidence="7 9" id="KW-1133">Transmembrane helix</keyword>
<dbReference type="RefSeq" id="WP_060929586.1">
    <property type="nucleotide sequence ID" value="NZ_KQ955281.1"/>
</dbReference>
<evidence type="ECO:0000256" key="10">
    <source>
        <dbReference type="RuleBase" id="RU000594"/>
    </source>
</evidence>
<evidence type="ECO:0000313" key="12">
    <source>
        <dbReference type="EMBL" id="KWZ77507.1"/>
    </source>
</evidence>
<keyword evidence="13" id="KW-1185">Reference proteome</keyword>
<evidence type="ECO:0000256" key="5">
    <source>
        <dbReference type="ARBA" id="ARBA00022750"/>
    </source>
</evidence>
<comment type="function">
    <text evidence="9 10">This protein specifically catalyzes the removal of signal peptides from prolipoproteins.</text>
</comment>
<dbReference type="STRING" id="33036.HMPREF3200_01327"/>
<reference evidence="13" key="1">
    <citation type="submission" date="2016-01" db="EMBL/GenBank/DDBJ databases">
        <authorList>
            <person name="Mitreva M."/>
            <person name="Pepin K.H."/>
            <person name="Mihindukulasuriya K.A."/>
            <person name="Fulton R."/>
            <person name="Fronick C."/>
            <person name="O'Laughlin M."/>
            <person name="Miner T."/>
            <person name="Herter B."/>
            <person name="Rosa B.A."/>
            <person name="Cordes M."/>
            <person name="Tomlinson C."/>
            <person name="Wollam A."/>
            <person name="Palsikar V.B."/>
            <person name="Mardis E.R."/>
            <person name="Wilson R.K."/>
        </authorList>
    </citation>
    <scope>NUCLEOTIDE SEQUENCE [LARGE SCALE GENOMIC DNA]</scope>
    <source>
        <strain evidence="13">MJR8151</strain>
    </source>
</reference>
<keyword evidence="8 9" id="KW-0472">Membrane</keyword>
<dbReference type="NCBIfam" id="TIGR00077">
    <property type="entry name" value="lspA"/>
    <property type="match status" value="1"/>
</dbReference>
<comment type="catalytic activity">
    <reaction evidence="9 10">
        <text>Release of signal peptides from bacterial membrane prolipoproteins. Hydrolyzes -Xaa-Yaa-Zaa-|-(S,diacylglyceryl)Cys-, in which Xaa is hydrophobic (preferably Leu), and Yaa (Ala or Ser) and Zaa (Gly or Ala) have small, neutral side chains.</text>
        <dbReference type="EC" id="3.4.23.36"/>
    </reaction>
</comment>
<comment type="similarity">
    <text evidence="1 9 11">Belongs to the peptidase A8 family.</text>
</comment>
<dbReference type="HAMAP" id="MF_00161">
    <property type="entry name" value="LspA"/>
    <property type="match status" value="1"/>
</dbReference>
<keyword evidence="3 9" id="KW-0645">Protease</keyword>
<dbReference type="PANTHER" id="PTHR33695:SF1">
    <property type="entry name" value="LIPOPROTEIN SIGNAL PEPTIDASE"/>
    <property type="match status" value="1"/>
</dbReference>
<keyword evidence="5 9" id="KW-0064">Aspartyl protease</keyword>
<dbReference type="PANTHER" id="PTHR33695">
    <property type="entry name" value="LIPOPROTEIN SIGNAL PEPTIDASE"/>
    <property type="match status" value="1"/>
</dbReference>
<feature type="active site" evidence="9">
    <location>
        <position position="109"/>
    </location>
</feature>
<dbReference type="GO" id="GO:0004190">
    <property type="term" value="F:aspartic-type endopeptidase activity"/>
    <property type="evidence" value="ECO:0007669"/>
    <property type="project" value="UniProtKB-UniRule"/>
</dbReference>
<feature type="transmembrane region" description="Helical" evidence="9">
    <location>
        <begin position="82"/>
        <end position="99"/>
    </location>
</feature>
<keyword evidence="2 9" id="KW-1003">Cell membrane</keyword>
<dbReference type="Proteomes" id="UP000070383">
    <property type="component" value="Unassembled WGS sequence"/>
</dbReference>
<dbReference type="Pfam" id="PF01252">
    <property type="entry name" value="Peptidase_A8"/>
    <property type="match status" value="1"/>
</dbReference>
<evidence type="ECO:0000256" key="1">
    <source>
        <dbReference type="ARBA" id="ARBA00006139"/>
    </source>
</evidence>
<evidence type="ECO:0000313" key="13">
    <source>
        <dbReference type="Proteomes" id="UP000070383"/>
    </source>
</evidence>
<proteinExistence type="inferred from homology"/>
<evidence type="ECO:0000256" key="7">
    <source>
        <dbReference type="ARBA" id="ARBA00022989"/>
    </source>
</evidence>
<dbReference type="PROSITE" id="PS00855">
    <property type="entry name" value="SPASE_II"/>
    <property type="match status" value="1"/>
</dbReference>
<dbReference type="PRINTS" id="PR00781">
    <property type="entry name" value="LIPOSIGPTASE"/>
</dbReference>
<feature type="transmembrane region" description="Helical" evidence="9">
    <location>
        <begin position="119"/>
        <end position="141"/>
    </location>
</feature>
<comment type="subcellular location">
    <subcellularLocation>
        <location evidence="9">Cell membrane</location>
        <topology evidence="9">Multi-pass membrane protein</topology>
    </subcellularLocation>
</comment>
<dbReference type="EC" id="3.4.23.36" evidence="9"/>
<dbReference type="PATRIC" id="fig|33036.3.peg.1315"/>
<evidence type="ECO:0000256" key="3">
    <source>
        <dbReference type="ARBA" id="ARBA00022670"/>
    </source>
</evidence>
<dbReference type="UniPathway" id="UPA00665"/>
<sequence>MIYFLIIVVGIVLDRLTKIYAVKNLMVNPIESKLVNLTYLENRGAAFGILQDKRILFVILTISIVLYLIYYFVKNIKKNPPILNIAMAMIISGAIGNFYDRLFQAYVVDFIEFSFVNFPVFNVADIFVTVGCGLMIIYIMLHGEKSNDRKDR</sequence>